<reference evidence="3" key="1">
    <citation type="submission" date="2017-03" db="EMBL/GenBank/DDBJ databases">
        <title>Novel pathways for hydrocarbon cycling and metabolic interdependencies in hydrothermal sediment communities.</title>
        <authorList>
            <person name="Dombrowski N."/>
            <person name="Seitz K."/>
            <person name="Teske A."/>
            <person name="Baker B."/>
        </authorList>
    </citation>
    <scope>NUCLEOTIDE SEQUENCE [LARGE SCALE GENOMIC DNA]</scope>
</reference>
<protein>
    <submittedName>
        <fullName evidence="2">Uncharacterized protein</fullName>
    </submittedName>
</protein>
<evidence type="ECO:0000256" key="1">
    <source>
        <dbReference type="SAM" id="Phobius"/>
    </source>
</evidence>
<feature type="transmembrane region" description="Helical" evidence="1">
    <location>
        <begin position="41"/>
        <end position="59"/>
    </location>
</feature>
<dbReference type="EMBL" id="MZGJ01000004">
    <property type="protein sequence ID" value="OQX51384.1"/>
    <property type="molecule type" value="Genomic_DNA"/>
</dbReference>
<proteinExistence type="predicted"/>
<dbReference type="Proteomes" id="UP000192520">
    <property type="component" value="Unassembled WGS sequence"/>
</dbReference>
<feature type="transmembrane region" description="Helical" evidence="1">
    <location>
        <begin position="6"/>
        <end position="21"/>
    </location>
</feature>
<gene>
    <name evidence="2" type="ORF">B5M47_00825</name>
</gene>
<evidence type="ECO:0000313" key="3">
    <source>
        <dbReference type="Proteomes" id="UP000192520"/>
    </source>
</evidence>
<sequence length="69" mass="8146">MTVIQQALIIFAGLQIFFAWYEYRARPDPIHVATKLLQPKYLITSTFIALFYLIVIPILKRLAVWFFNV</sequence>
<comment type="caution">
    <text evidence="2">The sequence shown here is derived from an EMBL/GenBank/DDBJ whole genome shotgun (WGS) entry which is preliminary data.</text>
</comment>
<evidence type="ECO:0000313" key="2">
    <source>
        <dbReference type="EMBL" id="OQX51384.1"/>
    </source>
</evidence>
<keyword evidence="1" id="KW-0472">Membrane</keyword>
<name>A0A1W9NZ22_UNCC3</name>
<accession>A0A1W9NZ22</accession>
<dbReference type="STRING" id="1968527.B5M47_00825"/>
<keyword evidence="1" id="KW-0812">Transmembrane</keyword>
<dbReference type="AlphaFoldDB" id="A0A1W9NZ22"/>
<organism evidence="2 3">
    <name type="scientific">candidate division CPR3 bacterium 4484_211</name>
    <dbReference type="NCBI Taxonomy" id="1968527"/>
    <lineage>
        <taxon>Bacteria</taxon>
        <taxon>Bacteria division CPR3</taxon>
    </lineage>
</organism>
<keyword evidence="1" id="KW-1133">Transmembrane helix</keyword>